<evidence type="ECO:0000256" key="12">
    <source>
        <dbReference type="SAM" id="MobiDB-lite"/>
    </source>
</evidence>
<gene>
    <name evidence="15" type="ORF">M438DRAFT_349721</name>
</gene>
<evidence type="ECO:0000313" key="16">
    <source>
        <dbReference type="Proteomes" id="UP000030706"/>
    </source>
</evidence>
<dbReference type="Pfam" id="PF13639">
    <property type="entry name" value="zf-RING_2"/>
    <property type="match status" value="1"/>
</dbReference>
<proteinExistence type="predicted"/>
<dbReference type="HOGENOM" id="CLU_027981_0_0_1"/>
<dbReference type="RefSeq" id="XP_029755597.1">
    <property type="nucleotide sequence ID" value="XM_029906457.1"/>
</dbReference>
<dbReference type="Gene3D" id="3.30.40.10">
    <property type="entry name" value="Zinc/RING finger domain, C3HC4 (zinc finger)"/>
    <property type="match status" value="1"/>
</dbReference>
<evidence type="ECO:0000256" key="2">
    <source>
        <dbReference type="ARBA" id="ARBA00004906"/>
    </source>
</evidence>
<evidence type="ECO:0000256" key="3">
    <source>
        <dbReference type="ARBA" id="ARBA00022679"/>
    </source>
</evidence>
<evidence type="ECO:0000259" key="14">
    <source>
        <dbReference type="PROSITE" id="PS50089"/>
    </source>
</evidence>
<evidence type="ECO:0000313" key="15">
    <source>
        <dbReference type="EMBL" id="KEQ79410.1"/>
    </source>
</evidence>
<keyword evidence="16" id="KW-1185">Reference proteome</keyword>
<evidence type="ECO:0000256" key="4">
    <source>
        <dbReference type="ARBA" id="ARBA00022692"/>
    </source>
</evidence>
<name>A0A074X1Q9_AURPU</name>
<evidence type="ECO:0000256" key="8">
    <source>
        <dbReference type="ARBA" id="ARBA00022833"/>
    </source>
</evidence>
<keyword evidence="8" id="KW-0862">Zinc</keyword>
<keyword evidence="6 11" id="KW-0863">Zinc-finger</keyword>
<dbReference type="SUPFAM" id="SSF57850">
    <property type="entry name" value="RING/U-box"/>
    <property type="match status" value="1"/>
</dbReference>
<keyword evidence="10 13" id="KW-0472">Membrane</keyword>
<dbReference type="GO" id="GO:0008270">
    <property type="term" value="F:zinc ion binding"/>
    <property type="evidence" value="ECO:0007669"/>
    <property type="project" value="UniProtKB-KW"/>
</dbReference>
<dbReference type="STRING" id="1043002.A0A074X1Q9"/>
<dbReference type="InterPro" id="IPR001841">
    <property type="entry name" value="Znf_RING"/>
</dbReference>
<evidence type="ECO:0000256" key="11">
    <source>
        <dbReference type="PROSITE-ProRule" id="PRU00175"/>
    </source>
</evidence>
<accession>A0A074X1Q9</accession>
<keyword evidence="9 13" id="KW-1133">Transmembrane helix</keyword>
<keyword evidence="3" id="KW-0808">Transferase</keyword>
<comment type="subcellular location">
    <subcellularLocation>
        <location evidence="1">Membrane</location>
        <topology evidence="1">Single-pass membrane protein</topology>
    </subcellularLocation>
</comment>
<evidence type="ECO:0000256" key="13">
    <source>
        <dbReference type="SAM" id="Phobius"/>
    </source>
</evidence>
<evidence type="ECO:0000256" key="10">
    <source>
        <dbReference type="ARBA" id="ARBA00023136"/>
    </source>
</evidence>
<evidence type="ECO:0000256" key="9">
    <source>
        <dbReference type="ARBA" id="ARBA00022989"/>
    </source>
</evidence>
<dbReference type="OrthoDB" id="21204at2759"/>
<feature type="region of interest" description="Disordered" evidence="12">
    <location>
        <begin position="411"/>
        <end position="471"/>
    </location>
</feature>
<dbReference type="GO" id="GO:0016740">
    <property type="term" value="F:transferase activity"/>
    <property type="evidence" value="ECO:0007669"/>
    <property type="project" value="UniProtKB-KW"/>
</dbReference>
<dbReference type="CDD" id="cd16454">
    <property type="entry name" value="RING-H2_PA-TM-RING"/>
    <property type="match status" value="1"/>
</dbReference>
<dbReference type="Proteomes" id="UP000030706">
    <property type="component" value="Unassembled WGS sequence"/>
</dbReference>
<keyword evidence="7" id="KW-0833">Ubl conjugation pathway</keyword>
<protein>
    <recommendedName>
        <fullName evidence="14">RING-type domain-containing protein</fullName>
    </recommendedName>
</protein>
<dbReference type="GeneID" id="40748763"/>
<dbReference type="PANTHER" id="PTHR45768:SF61">
    <property type="entry name" value="RING-H2 FINGER PROTEIN ATL18"/>
    <property type="match status" value="1"/>
</dbReference>
<evidence type="ECO:0000256" key="6">
    <source>
        <dbReference type="ARBA" id="ARBA00022771"/>
    </source>
</evidence>
<comment type="pathway">
    <text evidence="2">Protein modification; protein ubiquitination.</text>
</comment>
<dbReference type="GO" id="GO:0016020">
    <property type="term" value="C:membrane"/>
    <property type="evidence" value="ECO:0007669"/>
    <property type="project" value="UniProtKB-SubCell"/>
</dbReference>
<dbReference type="PANTHER" id="PTHR45768">
    <property type="entry name" value="E3 UBIQUITIN-PROTEIN LIGASE RNF13-LIKE"/>
    <property type="match status" value="1"/>
</dbReference>
<dbReference type="SMART" id="SM00184">
    <property type="entry name" value="RING"/>
    <property type="match status" value="1"/>
</dbReference>
<feature type="transmembrane region" description="Helical" evidence="13">
    <location>
        <begin position="200"/>
        <end position="225"/>
    </location>
</feature>
<feature type="compositionally biased region" description="Polar residues" evidence="12">
    <location>
        <begin position="412"/>
        <end position="426"/>
    </location>
</feature>
<dbReference type="InterPro" id="IPR013083">
    <property type="entry name" value="Znf_RING/FYVE/PHD"/>
</dbReference>
<feature type="domain" description="RING-type" evidence="14">
    <location>
        <begin position="292"/>
        <end position="335"/>
    </location>
</feature>
<keyword evidence="4 13" id="KW-0812">Transmembrane</keyword>
<dbReference type="AlphaFoldDB" id="A0A074X1Q9"/>
<sequence>MTGLRISTIAITSNSSSHDLNYDYAPNAFSFQQGGNVRTLNSGYSPPPSTGLLYVPDLDGVCAQYLPDNVTRYSDLPMVPPKIAIAPWISPACTLSYLNAAPSDLITAFVFYIPNASAMALPSAHDAAWSLGDGGHWKSVINYPVYAIASQVGQMTLEQMARNSSNDTNAPIDQAPSNQTYIRLLMEVTTGSGGTNLPSIWVFLLIILAVLLVLIGALSLTMHILQRKRRNDLRARIARGEVDIEALGLGKLTVPQEMIDRMPLYAYSSSPDPVVPEKGAPHAPPPLQQPTCAICLDDFAESASQVRELPCRHIFHPECIDLFMLDSSSICPLCKQSVLPKGYVPGKITNAMTRRERYLRRSAALRARHAAGPPTPSASNIMLFGRHARAPPTNSTTTTIPSQAAAVEMGSMSGNNQPTAGQSIPTMSHGRREWAQRRALAMSGVQSSASEEPEHRTSKARKMLRRVFPNL</sequence>
<dbReference type="EMBL" id="KL585006">
    <property type="protein sequence ID" value="KEQ79410.1"/>
    <property type="molecule type" value="Genomic_DNA"/>
</dbReference>
<reference evidence="15 16" key="1">
    <citation type="journal article" date="2014" name="BMC Genomics">
        <title>Genome sequencing of four Aureobasidium pullulans varieties: biotechnological potential, stress tolerance, and description of new species.</title>
        <authorList>
            <person name="Gostin Ar C."/>
            <person name="Ohm R.A."/>
            <person name="Kogej T."/>
            <person name="Sonjak S."/>
            <person name="Turk M."/>
            <person name="Zajc J."/>
            <person name="Zalar P."/>
            <person name="Grube M."/>
            <person name="Sun H."/>
            <person name="Han J."/>
            <person name="Sharma A."/>
            <person name="Chiniquy J."/>
            <person name="Ngan C.Y."/>
            <person name="Lipzen A."/>
            <person name="Barry K."/>
            <person name="Grigoriev I.V."/>
            <person name="Gunde-Cimerman N."/>
        </authorList>
    </citation>
    <scope>NUCLEOTIDE SEQUENCE [LARGE SCALE GENOMIC DNA]</scope>
    <source>
        <strain evidence="15 16">EXF-150</strain>
    </source>
</reference>
<dbReference type="PROSITE" id="PS50089">
    <property type="entry name" value="ZF_RING_2"/>
    <property type="match status" value="1"/>
</dbReference>
<evidence type="ECO:0000256" key="5">
    <source>
        <dbReference type="ARBA" id="ARBA00022723"/>
    </source>
</evidence>
<evidence type="ECO:0000256" key="1">
    <source>
        <dbReference type="ARBA" id="ARBA00004167"/>
    </source>
</evidence>
<organism evidence="15 16">
    <name type="scientific">Aureobasidium pullulans EXF-150</name>
    <dbReference type="NCBI Taxonomy" id="1043002"/>
    <lineage>
        <taxon>Eukaryota</taxon>
        <taxon>Fungi</taxon>
        <taxon>Dikarya</taxon>
        <taxon>Ascomycota</taxon>
        <taxon>Pezizomycotina</taxon>
        <taxon>Dothideomycetes</taxon>
        <taxon>Dothideomycetidae</taxon>
        <taxon>Dothideales</taxon>
        <taxon>Saccotheciaceae</taxon>
        <taxon>Aureobasidium</taxon>
    </lineage>
</organism>
<keyword evidence="5" id="KW-0479">Metal-binding</keyword>
<evidence type="ECO:0000256" key="7">
    <source>
        <dbReference type="ARBA" id="ARBA00022786"/>
    </source>
</evidence>